<dbReference type="InterPro" id="IPR002110">
    <property type="entry name" value="Ankyrin_rpt"/>
</dbReference>
<dbReference type="SMART" id="SM00248">
    <property type="entry name" value="ANK"/>
    <property type="match status" value="2"/>
</dbReference>
<evidence type="ECO:0000313" key="10">
    <source>
        <dbReference type="Proteomes" id="UP000053989"/>
    </source>
</evidence>
<dbReference type="InterPro" id="IPR036869">
    <property type="entry name" value="J_dom_sf"/>
</dbReference>
<reference evidence="10" key="2">
    <citation type="submission" date="2015-01" db="EMBL/GenBank/DDBJ databases">
        <title>Evolutionary Origins and Diversification of the Mycorrhizal Mutualists.</title>
        <authorList>
            <consortium name="DOE Joint Genome Institute"/>
            <consortium name="Mycorrhizal Genomics Consortium"/>
            <person name="Kohler A."/>
            <person name="Kuo A."/>
            <person name="Nagy L.G."/>
            <person name="Floudas D."/>
            <person name="Copeland A."/>
            <person name="Barry K.W."/>
            <person name="Cichocki N."/>
            <person name="Veneault-Fourrey C."/>
            <person name="LaButti K."/>
            <person name="Lindquist E.A."/>
            <person name="Lipzen A."/>
            <person name="Lundell T."/>
            <person name="Morin E."/>
            <person name="Murat C."/>
            <person name="Riley R."/>
            <person name="Ohm R."/>
            <person name="Sun H."/>
            <person name="Tunlid A."/>
            <person name="Henrissat B."/>
            <person name="Grigoriev I.V."/>
            <person name="Hibbett D.S."/>
            <person name="Martin F."/>
        </authorList>
    </citation>
    <scope>NUCLEOTIDE SEQUENCE [LARGE SCALE GENOMIC DNA]</scope>
    <source>
        <strain evidence="10">Foug A</strain>
    </source>
</reference>
<evidence type="ECO:0000256" key="3">
    <source>
        <dbReference type="ARBA" id="ARBA00022490"/>
    </source>
</evidence>
<keyword evidence="4" id="KW-0143">Chaperone</keyword>
<organism evidence="9 10">
    <name type="scientific">Scleroderma citrinum Foug A</name>
    <dbReference type="NCBI Taxonomy" id="1036808"/>
    <lineage>
        <taxon>Eukaryota</taxon>
        <taxon>Fungi</taxon>
        <taxon>Dikarya</taxon>
        <taxon>Basidiomycota</taxon>
        <taxon>Agaricomycotina</taxon>
        <taxon>Agaricomycetes</taxon>
        <taxon>Agaricomycetidae</taxon>
        <taxon>Boletales</taxon>
        <taxon>Sclerodermatineae</taxon>
        <taxon>Sclerodermataceae</taxon>
        <taxon>Scleroderma</taxon>
    </lineage>
</organism>
<comment type="subcellular location">
    <subcellularLocation>
        <location evidence="2">Cytoplasm</location>
    </subcellularLocation>
    <subcellularLocation>
        <location evidence="1">Nucleus</location>
    </subcellularLocation>
</comment>
<feature type="compositionally biased region" description="Basic residues" evidence="7">
    <location>
        <begin position="500"/>
        <end position="518"/>
    </location>
</feature>
<reference evidence="9 10" key="1">
    <citation type="submission" date="2014-04" db="EMBL/GenBank/DDBJ databases">
        <authorList>
            <consortium name="DOE Joint Genome Institute"/>
            <person name="Kuo A."/>
            <person name="Kohler A."/>
            <person name="Nagy L.G."/>
            <person name="Floudas D."/>
            <person name="Copeland A."/>
            <person name="Barry K.W."/>
            <person name="Cichocki N."/>
            <person name="Veneault-Fourrey C."/>
            <person name="LaButti K."/>
            <person name="Lindquist E.A."/>
            <person name="Lipzen A."/>
            <person name="Lundell T."/>
            <person name="Morin E."/>
            <person name="Murat C."/>
            <person name="Sun H."/>
            <person name="Tunlid A."/>
            <person name="Henrissat B."/>
            <person name="Grigoriev I.V."/>
            <person name="Hibbett D.S."/>
            <person name="Martin F."/>
            <person name="Nordberg H.P."/>
            <person name="Cantor M.N."/>
            <person name="Hua S.X."/>
        </authorList>
    </citation>
    <scope>NUCLEOTIDE SEQUENCE [LARGE SCALE GENOMIC DNA]</scope>
    <source>
        <strain evidence="9 10">Foug A</strain>
    </source>
</reference>
<evidence type="ECO:0000256" key="6">
    <source>
        <dbReference type="PROSITE-ProRule" id="PRU00023"/>
    </source>
</evidence>
<dbReference type="InterPro" id="IPR001623">
    <property type="entry name" value="DnaJ_domain"/>
</dbReference>
<dbReference type="Proteomes" id="UP000053989">
    <property type="component" value="Unassembled WGS sequence"/>
</dbReference>
<protein>
    <recommendedName>
        <fullName evidence="8">J domain-containing protein</fullName>
    </recommendedName>
</protein>
<evidence type="ECO:0000256" key="1">
    <source>
        <dbReference type="ARBA" id="ARBA00004123"/>
    </source>
</evidence>
<dbReference type="EMBL" id="KN822045">
    <property type="protein sequence ID" value="KIM62150.1"/>
    <property type="molecule type" value="Genomic_DNA"/>
</dbReference>
<feature type="compositionally biased region" description="Basic and acidic residues" evidence="7">
    <location>
        <begin position="155"/>
        <end position="213"/>
    </location>
</feature>
<dbReference type="PROSITE" id="PS50076">
    <property type="entry name" value="DNAJ_2"/>
    <property type="match status" value="1"/>
</dbReference>
<dbReference type="Gene3D" id="1.10.287.110">
    <property type="entry name" value="DnaJ domain"/>
    <property type="match status" value="1"/>
</dbReference>
<dbReference type="InParanoid" id="A0A0C3DNE0"/>
<dbReference type="Gene3D" id="1.25.40.20">
    <property type="entry name" value="Ankyrin repeat-containing domain"/>
    <property type="match status" value="1"/>
</dbReference>
<proteinExistence type="predicted"/>
<feature type="domain" description="J" evidence="8">
    <location>
        <begin position="9"/>
        <end position="81"/>
    </location>
</feature>
<dbReference type="PRINTS" id="PR00625">
    <property type="entry name" value="JDOMAIN"/>
</dbReference>
<name>A0A0C3DNE0_9AGAM</name>
<dbReference type="OrthoDB" id="442087at2759"/>
<dbReference type="InterPro" id="IPR052094">
    <property type="entry name" value="Pre-mRNA-splicing_ERAD"/>
</dbReference>
<dbReference type="PROSITE" id="PS50088">
    <property type="entry name" value="ANK_REPEAT"/>
    <property type="match status" value="1"/>
</dbReference>
<feature type="region of interest" description="Disordered" evidence="7">
    <location>
        <begin position="127"/>
        <end position="224"/>
    </location>
</feature>
<dbReference type="InterPro" id="IPR036770">
    <property type="entry name" value="Ankyrin_rpt-contain_sf"/>
</dbReference>
<sequence>MVKQSTLSEAYSLLGLEKGATLDQVRSAYKQLALRLHPDKNQGNAEATTQFQQLAEAYGVLQKHIQAASHSYSDDDYDDFYSDFDSDDDEYYRYFYDDDYEEMERMAFFMFFFDEVLSGRSGRGYGRFARPSRGYRASESPAERAARLQRQQEQQARDEQRRAEEAQRREQQRVERKAFEARMREKERKEAEERQRAKAASKKAEAESRRRQAAETAQAQQERAQTLRSAAFTAARAGDAKLVKKSIWEDSVDLAGGEVKMGCEKFVKKQPQDPQETLLHIAAQKGDVDLVEWLNAHSADPEERNSVGLSAFHVALQHGYIPILKHFFDAYNPKYEDHNSIYSLSPPDSLLSLALESGEPEVVWMILDSGLADTQDISNAWTRITSTEGRKALLVGIGQNAGKFAEIQNLLMRFGGFTPPPTPPVTNQVRERSDSSSTKDDSSASEALPQGGSYRGRGCGGHVHSTRGGFNRQGQYDQPYPPTHGRATSDQSQSHDGRGKQRGRGRGRGRARGRGRGN</sequence>
<feature type="compositionally biased region" description="Low complexity" evidence="7">
    <location>
        <begin position="214"/>
        <end position="224"/>
    </location>
</feature>
<dbReference type="STRING" id="1036808.A0A0C3DNE0"/>
<feature type="region of interest" description="Disordered" evidence="7">
    <location>
        <begin position="415"/>
        <end position="518"/>
    </location>
</feature>
<dbReference type="Pfam" id="PF00226">
    <property type="entry name" value="DnaJ"/>
    <property type="match status" value="1"/>
</dbReference>
<dbReference type="SUPFAM" id="SSF140860">
    <property type="entry name" value="Pseudo ankyrin repeat-like"/>
    <property type="match status" value="1"/>
</dbReference>
<keyword evidence="5" id="KW-0539">Nucleus</keyword>
<evidence type="ECO:0000256" key="7">
    <source>
        <dbReference type="SAM" id="MobiDB-lite"/>
    </source>
</evidence>
<keyword evidence="10" id="KW-1185">Reference proteome</keyword>
<dbReference type="PANTHER" id="PTHR44313">
    <property type="entry name" value="DNAJ HOMOLOG SUBFAMILY C MEMBER 17"/>
    <property type="match status" value="1"/>
</dbReference>
<dbReference type="SMART" id="SM00271">
    <property type="entry name" value="DnaJ"/>
    <property type="match status" value="1"/>
</dbReference>
<evidence type="ECO:0000313" key="9">
    <source>
        <dbReference type="EMBL" id="KIM62150.1"/>
    </source>
</evidence>
<dbReference type="GO" id="GO:0000390">
    <property type="term" value="P:spliceosomal complex disassembly"/>
    <property type="evidence" value="ECO:0007669"/>
    <property type="project" value="TreeGrafter"/>
</dbReference>
<dbReference type="SUPFAM" id="SSF46565">
    <property type="entry name" value="Chaperone J-domain"/>
    <property type="match status" value="1"/>
</dbReference>
<feature type="compositionally biased region" description="Basic and acidic residues" evidence="7">
    <location>
        <begin position="429"/>
        <end position="442"/>
    </location>
</feature>
<keyword evidence="3" id="KW-0963">Cytoplasm</keyword>
<dbReference type="CDD" id="cd06257">
    <property type="entry name" value="DnaJ"/>
    <property type="match status" value="1"/>
</dbReference>
<evidence type="ECO:0000259" key="8">
    <source>
        <dbReference type="PROSITE" id="PS50076"/>
    </source>
</evidence>
<gene>
    <name evidence="9" type="ORF">SCLCIDRAFT_1215501</name>
</gene>
<dbReference type="GO" id="GO:0005681">
    <property type="term" value="C:spliceosomal complex"/>
    <property type="evidence" value="ECO:0007669"/>
    <property type="project" value="TreeGrafter"/>
</dbReference>
<dbReference type="GO" id="GO:0005737">
    <property type="term" value="C:cytoplasm"/>
    <property type="evidence" value="ECO:0007669"/>
    <property type="project" value="UniProtKB-SubCell"/>
</dbReference>
<feature type="repeat" description="ANK" evidence="6">
    <location>
        <begin position="274"/>
        <end position="306"/>
    </location>
</feature>
<keyword evidence="6" id="KW-0040">ANK repeat</keyword>
<dbReference type="Pfam" id="PF12796">
    <property type="entry name" value="Ank_2"/>
    <property type="match status" value="1"/>
</dbReference>
<dbReference type="AlphaFoldDB" id="A0A0C3DNE0"/>
<evidence type="ECO:0000256" key="5">
    <source>
        <dbReference type="ARBA" id="ARBA00023242"/>
    </source>
</evidence>
<evidence type="ECO:0000256" key="2">
    <source>
        <dbReference type="ARBA" id="ARBA00004496"/>
    </source>
</evidence>
<accession>A0A0C3DNE0</accession>
<dbReference type="PANTHER" id="PTHR44313:SF1">
    <property type="entry name" value="DNAJ HOMOLOG SUBFAMILY C MEMBER 17"/>
    <property type="match status" value="1"/>
</dbReference>
<evidence type="ECO:0000256" key="4">
    <source>
        <dbReference type="ARBA" id="ARBA00023186"/>
    </source>
</evidence>
<dbReference type="HOGENOM" id="CLU_037538_0_0_1"/>